<comment type="subcellular location">
    <subcellularLocation>
        <location evidence="1">Membrane</location>
        <topology evidence="1">Multi-pass membrane protein</topology>
    </subcellularLocation>
</comment>
<keyword evidence="3 5" id="KW-1133">Transmembrane helix</keyword>
<feature type="transmembrane region" description="Helical" evidence="5">
    <location>
        <begin position="133"/>
        <end position="157"/>
    </location>
</feature>
<name>A0A8J7KPA2_9ACTN</name>
<comment type="caution">
    <text evidence="7">The sequence shown here is derived from an EMBL/GenBank/DDBJ whole genome shotgun (WGS) entry which is preliminary data.</text>
</comment>
<evidence type="ECO:0000259" key="6">
    <source>
        <dbReference type="Pfam" id="PF07291"/>
    </source>
</evidence>
<gene>
    <name evidence="7" type="ORF">IW245_002271</name>
</gene>
<evidence type="ECO:0000256" key="1">
    <source>
        <dbReference type="ARBA" id="ARBA00004141"/>
    </source>
</evidence>
<reference evidence="7" key="1">
    <citation type="submission" date="2020-11" db="EMBL/GenBank/DDBJ databases">
        <title>Sequencing the genomes of 1000 actinobacteria strains.</title>
        <authorList>
            <person name="Klenk H.-P."/>
        </authorList>
    </citation>
    <scope>NUCLEOTIDE SEQUENCE</scope>
    <source>
        <strain evidence="7">DSM 45356</strain>
    </source>
</reference>
<keyword evidence="4 5" id="KW-0472">Membrane</keyword>
<dbReference type="GO" id="GO:0016020">
    <property type="term" value="C:membrane"/>
    <property type="evidence" value="ECO:0007669"/>
    <property type="project" value="UniProtKB-SubCell"/>
</dbReference>
<dbReference type="Pfam" id="PF07291">
    <property type="entry name" value="MauE"/>
    <property type="match status" value="1"/>
</dbReference>
<organism evidence="7 8">
    <name type="scientific">Longispora fulva</name>
    <dbReference type="NCBI Taxonomy" id="619741"/>
    <lineage>
        <taxon>Bacteria</taxon>
        <taxon>Bacillati</taxon>
        <taxon>Actinomycetota</taxon>
        <taxon>Actinomycetes</taxon>
        <taxon>Micromonosporales</taxon>
        <taxon>Micromonosporaceae</taxon>
        <taxon>Longispora</taxon>
    </lineage>
</organism>
<proteinExistence type="predicted"/>
<protein>
    <recommendedName>
        <fullName evidence="6">Methylamine utilisation protein MauE domain-containing protein</fullName>
    </recommendedName>
</protein>
<feature type="domain" description="Methylamine utilisation protein MauE" evidence="6">
    <location>
        <begin position="2"/>
        <end position="121"/>
    </location>
</feature>
<feature type="transmembrane region" description="Helical" evidence="5">
    <location>
        <begin position="106"/>
        <end position="127"/>
    </location>
</feature>
<evidence type="ECO:0000256" key="2">
    <source>
        <dbReference type="ARBA" id="ARBA00022692"/>
    </source>
</evidence>
<feature type="transmembrane region" description="Helical" evidence="5">
    <location>
        <begin position="65"/>
        <end position="85"/>
    </location>
</feature>
<accession>A0A8J7KPA2</accession>
<evidence type="ECO:0000256" key="3">
    <source>
        <dbReference type="ARBA" id="ARBA00022989"/>
    </source>
</evidence>
<keyword evidence="8" id="KW-1185">Reference proteome</keyword>
<feature type="transmembrane region" description="Helical" evidence="5">
    <location>
        <begin position="23"/>
        <end position="45"/>
    </location>
</feature>
<evidence type="ECO:0000256" key="4">
    <source>
        <dbReference type="ARBA" id="ARBA00023136"/>
    </source>
</evidence>
<keyword evidence="2 5" id="KW-0812">Transmembrane</keyword>
<dbReference type="InterPro" id="IPR009908">
    <property type="entry name" value="Methylamine_util_MauE"/>
</dbReference>
<evidence type="ECO:0000313" key="8">
    <source>
        <dbReference type="Proteomes" id="UP000622552"/>
    </source>
</evidence>
<dbReference type="GO" id="GO:0030416">
    <property type="term" value="P:methylamine metabolic process"/>
    <property type="evidence" value="ECO:0007669"/>
    <property type="project" value="InterPro"/>
</dbReference>
<dbReference type="AlphaFoldDB" id="A0A8J7KPA2"/>
<dbReference type="EMBL" id="JADOUF010000001">
    <property type="protein sequence ID" value="MBG6136077.1"/>
    <property type="molecule type" value="Genomic_DNA"/>
</dbReference>
<dbReference type="Proteomes" id="UP000622552">
    <property type="component" value="Unassembled WGS sequence"/>
</dbReference>
<evidence type="ECO:0000256" key="5">
    <source>
        <dbReference type="SAM" id="Phobius"/>
    </source>
</evidence>
<evidence type="ECO:0000313" key="7">
    <source>
        <dbReference type="EMBL" id="MBG6136077.1"/>
    </source>
</evidence>
<sequence length="162" mass="15893">MLALVCAAAVTGKLRDRSARAEFGAMLAAVGVPGALRMPAAGALLGGEVAVAGLSLVPATARLGAVIAFALFGGLTLGVAHVVRSGSRTRCACFGRAKEVLGWRHVARNAALTAAAVAAVALPAAGPGRPADLVAATAVAAIGAIAVVLLDDVVSILRADRP</sequence>